<dbReference type="GeneID" id="64969620"/>
<dbReference type="OrthoDB" id="408631at2759"/>
<evidence type="ECO:0000259" key="2">
    <source>
        <dbReference type="Pfam" id="PF07859"/>
    </source>
</evidence>
<dbReference type="InterPro" id="IPR013094">
    <property type="entry name" value="AB_hydrolase_3"/>
</dbReference>
<dbReference type="SUPFAM" id="SSF53474">
    <property type="entry name" value="alpha/beta-Hydrolases"/>
    <property type="match status" value="1"/>
</dbReference>
<keyword evidence="4" id="KW-1185">Reference proteome</keyword>
<dbReference type="PANTHER" id="PTHR48081">
    <property type="entry name" value="AB HYDROLASE SUPERFAMILY PROTEIN C4A8.06C"/>
    <property type="match status" value="1"/>
</dbReference>
<sequence length="313" mass="34765">MDTQLADSWLQFVRELGFSPVLDGPYENLMQGWGAIFGKLMTLYKFPPPDLTVQTEDKIVNGISTRIYVPPDVINPPVALYFHAGGWIMGGVDEEDGFTRALSKISRTTILSVGYRLAPEYQFPTPLEDCVNVAQWALETYPGKSVSFIGASAGGNLAFSTALSFVDKGLGDRVQGVIGIAPVTVHPEAVPVEKRSQYTSYHENDRATVNTDSAMRTFLDCYGAPPEDPRLSCLLHPRLGELNKAYMAIGGADTLRDDVRLMKEALTDLEVPVRCDKYPGFPHFSWLFPSPVLKEHQEEFFGNLIRGIQWVQE</sequence>
<dbReference type="Pfam" id="PF07859">
    <property type="entry name" value="Abhydrolase_3"/>
    <property type="match status" value="1"/>
</dbReference>
<dbReference type="GO" id="GO:0016787">
    <property type="term" value="F:hydrolase activity"/>
    <property type="evidence" value="ECO:0007669"/>
    <property type="project" value="UniProtKB-KW"/>
</dbReference>
<accession>A0A7R8AJG4</accession>
<gene>
    <name evidence="3" type="ORF">APUU_20047S</name>
</gene>
<dbReference type="InterPro" id="IPR029058">
    <property type="entry name" value="AB_hydrolase_fold"/>
</dbReference>
<reference evidence="3" key="2">
    <citation type="submission" date="2021-02" db="EMBL/GenBank/DDBJ databases">
        <title>Aspergillus puulaauensis MK2 genome sequence.</title>
        <authorList>
            <person name="Futagami T."/>
            <person name="Mori K."/>
            <person name="Kadooka C."/>
            <person name="Tanaka T."/>
        </authorList>
    </citation>
    <scope>NUCLEOTIDE SEQUENCE</scope>
    <source>
        <strain evidence="3">MK2</strain>
    </source>
</reference>
<name>A0A7R8AJG4_9EURO</name>
<reference evidence="3" key="1">
    <citation type="submission" date="2021-01" db="EMBL/GenBank/DDBJ databases">
        <authorList>
            <consortium name="Aspergillus puulaauensis MK2 genome sequencing consortium"/>
            <person name="Kazuki M."/>
            <person name="Futagami T."/>
        </authorList>
    </citation>
    <scope>NUCLEOTIDE SEQUENCE</scope>
    <source>
        <strain evidence="3">MK2</strain>
    </source>
</reference>
<dbReference type="EMBL" id="AP024444">
    <property type="protein sequence ID" value="BCS19615.1"/>
    <property type="molecule type" value="Genomic_DNA"/>
</dbReference>
<dbReference type="InterPro" id="IPR050300">
    <property type="entry name" value="GDXG_lipolytic_enzyme"/>
</dbReference>
<dbReference type="PANTHER" id="PTHR48081:SF8">
    <property type="entry name" value="ALPHA_BETA HYDROLASE FOLD-3 DOMAIN-CONTAINING PROTEIN-RELATED"/>
    <property type="match status" value="1"/>
</dbReference>
<organism evidence="3 4">
    <name type="scientific">Aspergillus puulaauensis</name>
    <dbReference type="NCBI Taxonomy" id="1220207"/>
    <lineage>
        <taxon>Eukaryota</taxon>
        <taxon>Fungi</taxon>
        <taxon>Dikarya</taxon>
        <taxon>Ascomycota</taxon>
        <taxon>Pezizomycotina</taxon>
        <taxon>Eurotiomycetes</taxon>
        <taxon>Eurotiomycetidae</taxon>
        <taxon>Eurotiales</taxon>
        <taxon>Aspergillaceae</taxon>
        <taxon>Aspergillus</taxon>
    </lineage>
</organism>
<dbReference type="Proteomes" id="UP000654913">
    <property type="component" value="Chromosome 2"/>
</dbReference>
<feature type="domain" description="Alpha/beta hydrolase fold-3" evidence="2">
    <location>
        <begin position="80"/>
        <end position="283"/>
    </location>
</feature>
<evidence type="ECO:0000313" key="4">
    <source>
        <dbReference type="Proteomes" id="UP000654913"/>
    </source>
</evidence>
<keyword evidence="1" id="KW-0378">Hydrolase</keyword>
<dbReference type="AlphaFoldDB" id="A0A7R8AJG4"/>
<evidence type="ECO:0000313" key="3">
    <source>
        <dbReference type="EMBL" id="BCS19615.1"/>
    </source>
</evidence>
<dbReference type="Gene3D" id="3.40.50.1820">
    <property type="entry name" value="alpha/beta hydrolase"/>
    <property type="match status" value="1"/>
</dbReference>
<protein>
    <recommendedName>
        <fullName evidence="2">Alpha/beta hydrolase fold-3 domain-containing protein</fullName>
    </recommendedName>
</protein>
<evidence type="ECO:0000256" key="1">
    <source>
        <dbReference type="ARBA" id="ARBA00022801"/>
    </source>
</evidence>
<dbReference type="RefSeq" id="XP_041551809.1">
    <property type="nucleotide sequence ID" value="XM_041698645.1"/>
</dbReference>
<dbReference type="KEGG" id="apuu:APUU_20047S"/>
<proteinExistence type="predicted"/>